<dbReference type="InterPro" id="IPR036639">
    <property type="entry name" value="Cyt_c_oxidase_su4_sf"/>
</dbReference>
<dbReference type="GO" id="GO:0006123">
    <property type="term" value="P:mitochondrial electron transport, cytochrome c to oxygen"/>
    <property type="evidence" value="ECO:0007669"/>
    <property type="project" value="InterPro"/>
</dbReference>
<comment type="subcellular location">
    <subcellularLocation>
        <location evidence="1">Mitochondrion inner membrane</location>
        <topology evidence="1">Single-pass membrane protein</topology>
    </subcellularLocation>
</comment>
<dbReference type="Pfam" id="PF02936">
    <property type="entry name" value="COX4"/>
    <property type="match status" value="2"/>
</dbReference>
<dbReference type="InterPro" id="IPR004203">
    <property type="entry name" value="Cyt_c_oxidase_su4_fam"/>
</dbReference>
<evidence type="ECO:0000256" key="9">
    <source>
        <dbReference type="ARBA" id="ARBA00023136"/>
    </source>
</evidence>
<evidence type="ECO:0000256" key="8">
    <source>
        <dbReference type="ARBA" id="ARBA00023128"/>
    </source>
</evidence>
<keyword evidence="4" id="KW-0999">Mitochondrion inner membrane</keyword>
<keyword evidence="12" id="KW-1185">Reference proteome</keyword>
<dbReference type="GO" id="GO:0016491">
    <property type="term" value="F:oxidoreductase activity"/>
    <property type="evidence" value="ECO:0007669"/>
    <property type="project" value="UniProtKB-KW"/>
</dbReference>
<sequence>MVGDEDKEIEYNSRLSRAVILPASVGPPCSLPTAAALRAATPVPRVGHRQPRRRRLEQQQQCNRDGDGGVDHPAGPDPAVDIEAQWVKMSAEEVSVHEQLEVLQQKDWKELSLDEKKAAHYVAFGPHVPLCGASTEDLTKEWQEASNERALEMKLNPITGISSEGYKGKGFVQ</sequence>
<evidence type="ECO:0000256" key="5">
    <source>
        <dbReference type="ARBA" id="ARBA00022946"/>
    </source>
</evidence>
<keyword evidence="8" id="KW-0496">Mitochondrion</keyword>
<dbReference type="SUPFAM" id="SSF81406">
    <property type="entry name" value="Mitochondrial cytochrome c oxidase subunit IV"/>
    <property type="match status" value="1"/>
</dbReference>
<dbReference type="PANTHER" id="PTHR10707:SF10">
    <property type="entry name" value="CYTOCHROME C OXIDASE SUBUNIT 4"/>
    <property type="match status" value="1"/>
</dbReference>
<dbReference type="HOGENOM" id="CLU_1547698_0_0_1"/>
<dbReference type="Proteomes" id="UP000027222">
    <property type="component" value="Unassembled WGS sequence"/>
</dbReference>
<evidence type="ECO:0000256" key="4">
    <source>
        <dbReference type="ARBA" id="ARBA00022792"/>
    </source>
</evidence>
<dbReference type="OrthoDB" id="186013at2759"/>
<evidence type="ECO:0000256" key="1">
    <source>
        <dbReference type="ARBA" id="ARBA00004434"/>
    </source>
</evidence>
<keyword evidence="9" id="KW-0472">Membrane</keyword>
<dbReference type="AlphaFoldDB" id="A0A067SR84"/>
<dbReference type="STRING" id="685588.A0A067SR84"/>
<evidence type="ECO:0000256" key="2">
    <source>
        <dbReference type="ARBA" id="ARBA00008135"/>
    </source>
</evidence>
<feature type="region of interest" description="Disordered" evidence="10">
    <location>
        <begin position="40"/>
        <end position="79"/>
    </location>
</feature>
<evidence type="ECO:0000256" key="3">
    <source>
        <dbReference type="ARBA" id="ARBA00022692"/>
    </source>
</evidence>
<evidence type="ECO:0000256" key="6">
    <source>
        <dbReference type="ARBA" id="ARBA00022989"/>
    </source>
</evidence>
<dbReference type="GO" id="GO:0005743">
    <property type="term" value="C:mitochondrial inner membrane"/>
    <property type="evidence" value="ECO:0007669"/>
    <property type="project" value="UniProtKB-SubCell"/>
</dbReference>
<keyword evidence="7" id="KW-0560">Oxidoreductase</keyword>
<comment type="similarity">
    <text evidence="2">Belongs to the cytochrome c oxidase IV family.</text>
</comment>
<dbReference type="GO" id="GO:0045277">
    <property type="term" value="C:respiratory chain complex IV"/>
    <property type="evidence" value="ECO:0007669"/>
    <property type="project" value="InterPro"/>
</dbReference>
<organism evidence="11 12">
    <name type="scientific">Galerina marginata (strain CBS 339.88)</name>
    <dbReference type="NCBI Taxonomy" id="685588"/>
    <lineage>
        <taxon>Eukaryota</taxon>
        <taxon>Fungi</taxon>
        <taxon>Dikarya</taxon>
        <taxon>Basidiomycota</taxon>
        <taxon>Agaricomycotina</taxon>
        <taxon>Agaricomycetes</taxon>
        <taxon>Agaricomycetidae</taxon>
        <taxon>Agaricales</taxon>
        <taxon>Agaricineae</taxon>
        <taxon>Strophariaceae</taxon>
        <taxon>Galerina</taxon>
    </lineage>
</organism>
<proteinExistence type="inferred from homology"/>
<name>A0A067SR84_GALM3</name>
<evidence type="ECO:0000256" key="7">
    <source>
        <dbReference type="ARBA" id="ARBA00023002"/>
    </source>
</evidence>
<keyword evidence="3" id="KW-0812">Transmembrane</keyword>
<evidence type="ECO:0000313" key="11">
    <source>
        <dbReference type="EMBL" id="KDR69308.1"/>
    </source>
</evidence>
<dbReference type="Gene3D" id="1.10.442.10">
    <property type="entry name" value="Cytochrome c oxidase subunit IV"/>
    <property type="match status" value="2"/>
</dbReference>
<feature type="compositionally biased region" description="Basic residues" evidence="10">
    <location>
        <begin position="46"/>
        <end position="55"/>
    </location>
</feature>
<keyword evidence="6" id="KW-1133">Transmembrane helix</keyword>
<protein>
    <submittedName>
        <fullName evidence="11">Uncharacterized protein</fullName>
    </submittedName>
</protein>
<evidence type="ECO:0000313" key="12">
    <source>
        <dbReference type="Proteomes" id="UP000027222"/>
    </source>
</evidence>
<accession>A0A067SR84</accession>
<dbReference type="PANTHER" id="PTHR10707">
    <property type="entry name" value="CYTOCHROME C OXIDASE SUBUNIT IV"/>
    <property type="match status" value="1"/>
</dbReference>
<dbReference type="EMBL" id="KL142403">
    <property type="protein sequence ID" value="KDR69308.1"/>
    <property type="molecule type" value="Genomic_DNA"/>
</dbReference>
<reference evidence="12" key="1">
    <citation type="journal article" date="2014" name="Proc. Natl. Acad. Sci. U.S.A.">
        <title>Extensive sampling of basidiomycete genomes demonstrates inadequacy of the white-rot/brown-rot paradigm for wood decay fungi.</title>
        <authorList>
            <person name="Riley R."/>
            <person name="Salamov A.A."/>
            <person name="Brown D.W."/>
            <person name="Nagy L.G."/>
            <person name="Floudas D."/>
            <person name="Held B.W."/>
            <person name="Levasseur A."/>
            <person name="Lombard V."/>
            <person name="Morin E."/>
            <person name="Otillar R."/>
            <person name="Lindquist E.A."/>
            <person name="Sun H."/>
            <person name="LaButti K.M."/>
            <person name="Schmutz J."/>
            <person name="Jabbour D."/>
            <person name="Luo H."/>
            <person name="Baker S.E."/>
            <person name="Pisabarro A.G."/>
            <person name="Walton J.D."/>
            <person name="Blanchette R.A."/>
            <person name="Henrissat B."/>
            <person name="Martin F."/>
            <person name="Cullen D."/>
            <person name="Hibbett D.S."/>
            <person name="Grigoriev I.V."/>
        </authorList>
    </citation>
    <scope>NUCLEOTIDE SEQUENCE [LARGE SCALE GENOMIC DNA]</scope>
    <source>
        <strain evidence="12">CBS 339.88</strain>
    </source>
</reference>
<gene>
    <name evidence="11" type="ORF">GALMADRAFT_282736</name>
</gene>
<keyword evidence="5" id="KW-0809">Transit peptide</keyword>
<evidence type="ECO:0000256" key="10">
    <source>
        <dbReference type="SAM" id="MobiDB-lite"/>
    </source>
</evidence>